<dbReference type="OrthoDB" id="1650227at2"/>
<dbReference type="AlphaFoldDB" id="A0A1Y4WU88"/>
<dbReference type="GeneID" id="95751832"/>
<dbReference type="EMBL" id="CP042161">
    <property type="protein sequence ID" value="QDS34883.1"/>
    <property type="molecule type" value="Genomic_DNA"/>
</dbReference>
<dbReference type="InterPro" id="IPR025617">
    <property type="entry name" value="YqzL"/>
</dbReference>
<organism evidence="1 2">
    <name type="scientific">Brevibacillus brevis</name>
    <name type="common">Bacillus brevis</name>
    <dbReference type="NCBI Taxonomy" id="1393"/>
    <lineage>
        <taxon>Bacteria</taxon>
        <taxon>Bacillati</taxon>
        <taxon>Bacillota</taxon>
        <taxon>Bacilli</taxon>
        <taxon>Bacillales</taxon>
        <taxon>Paenibacillaceae</taxon>
        <taxon>Brevibacillus</taxon>
    </lineage>
</organism>
<evidence type="ECO:0000313" key="1">
    <source>
        <dbReference type="EMBL" id="QDS34883.1"/>
    </source>
</evidence>
<reference evidence="1 2" key="1">
    <citation type="submission" date="2019-07" db="EMBL/GenBank/DDBJ databases">
        <title>Characterization of Brevibacillus brevis HK544, as a potential biocontrol agent.</title>
        <authorList>
            <person name="Kim H."/>
        </authorList>
    </citation>
    <scope>NUCLEOTIDE SEQUENCE [LARGE SCALE GENOMIC DNA]</scope>
    <source>
        <strain evidence="1 2">HK544</strain>
    </source>
</reference>
<sequence length="51" mass="5906">MLRDFSWRVFASTGDIHAYLLYRDHHQTDVSSEETSFDLAQEELGDTQACL</sequence>
<dbReference type="Pfam" id="PF14006">
    <property type="entry name" value="YqzL"/>
    <property type="match status" value="1"/>
</dbReference>
<proteinExistence type="predicted"/>
<accession>A0A1Y4WU88</accession>
<dbReference type="Proteomes" id="UP000317713">
    <property type="component" value="Chromosome"/>
</dbReference>
<protein>
    <submittedName>
        <fullName evidence="1">YqzL family protein</fullName>
    </submittedName>
</protein>
<gene>
    <name evidence="1" type="ORF">FPS98_13255</name>
</gene>
<name>A0A1Y4WU88_BREBE</name>
<dbReference type="RefSeq" id="WP_012685773.1">
    <property type="nucleotide sequence ID" value="NZ_BAAFZQ010000002.1"/>
</dbReference>
<evidence type="ECO:0000313" key="2">
    <source>
        <dbReference type="Proteomes" id="UP000317713"/>
    </source>
</evidence>